<sequence length="327" mass="36828">MKQRDKKTKKKIIVTTLTCFVRFESQYPAPTKFWAAYPKSKYLRASSGMDLLFPHRLSRCDLRTSESFDCQEGFGYGVFQKRLFILLLLAALSLSCQTTVLPIIFGDVDHWCKRPEGFNISAADWKNIAIPLEADGKSSRCRVYERCMPPAGQNFSTRQWIDSTMQAQTNSWYNECVTNDRNPGTTNDTQEIACEEWDYDNRTAKTTAVSTWNLVCHRRLRLAAISVLQNAGSVLFLGPFGAFADSLSRRNTLLTSAAALVTATVCTFLATSYHLYALARFFVGSSVGLNEVFSIVLPFEVTTHAHRPLQVLSGRRWACFWATCGLS</sequence>
<comment type="caution">
    <text evidence="1">The sequence shown here is derived from an EMBL/GenBank/DDBJ whole genome shotgun (WGS) entry which is preliminary data.</text>
</comment>
<keyword evidence="2" id="KW-1185">Reference proteome</keyword>
<accession>A0ACB8C6A5</accession>
<evidence type="ECO:0000313" key="1">
    <source>
        <dbReference type="EMBL" id="KAH7934286.1"/>
    </source>
</evidence>
<evidence type="ECO:0000313" key="2">
    <source>
        <dbReference type="Proteomes" id="UP000821865"/>
    </source>
</evidence>
<protein>
    <submittedName>
        <fullName evidence="1">Uncharacterized protein</fullName>
    </submittedName>
</protein>
<gene>
    <name evidence="1" type="ORF">HPB49_024450</name>
</gene>
<reference evidence="1" key="1">
    <citation type="submission" date="2020-05" db="EMBL/GenBank/DDBJ databases">
        <title>Large-scale comparative analyses of tick genomes elucidate their genetic diversity and vector capacities.</title>
        <authorList>
            <person name="Jia N."/>
            <person name="Wang J."/>
            <person name="Shi W."/>
            <person name="Du L."/>
            <person name="Sun Y."/>
            <person name="Zhan W."/>
            <person name="Jiang J."/>
            <person name="Wang Q."/>
            <person name="Zhang B."/>
            <person name="Ji P."/>
            <person name="Sakyi L.B."/>
            <person name="Cui X."/>
            <person name="Yuan T."/>
            <person name="Jiang B."/>
            <person name="Yang W."/>
            <person name="Lam T.T.-Y."/>
            <person name="Chang Q."/>
            <person name="Ding S."/>
            <person name="Wang X."/>
            <person name="Zhu J."/>
            <person name="Ruan X."/>
            <person name="Zhao L."/>
            <person name="Wei J."/>
            <person name="Que T."/>
            <person name="Du C."/>
            <person name="Cheng J."/>
            <person name="Dai P."/>
            <person name="Han X."/>
            <person name="Huang E."/>
            <person name="Gao Y."/>
            <person name="Liu J."/>
            <person name="Shao H."/>
            <person name="Ye R."/>
            <person name="Li L."/>
            <person name="Wei W."/>
            <person name="Wang X."/>
            <person name="Wang C."/>
            <person name="Yang T."/>
            <person name="Huo Q."/>
            <person name="Li W."/>
            <person name="Guo W."/>
            <person name="Chen H."/>
            <person name="Zhou L."/>
            <person name="Ni X."/>
            <person name="Tian J."/>
            <person name="Zhou Y."/>
            <person name="Sheng Y."/>
            <person name="Liu T."/>
            <person name="Pan Y."/>
            <person name="Xia L."/>
            <person name="Li J."/>
            <person name="Zhao F."/>
            <person name="Cao W."/>
        </authorList>
    </citation>
    <scope>NUCLEOTIDE SEQUENCE</scope>
    <source>
        <strain evidence="1">Dsil-2018</strain>
    </source>
</reference>
<dbReference type="EMBL" id="CM023478">
    <property type="protein sequence ID" value="KAH7934286.1"/>
    <property type="molecule type" value="Genomic_DNA"/>
</dbReference>
<name>A0ACB8C6A5_DERSI</name>
<proteinExistence type="predicted"/>
<organism evidence="1 2">
    <name type="scientific">Dermacentor silvarum</name>
    <name type="common">Tick</name>
    <dbReference type="NCBI Taxonomy" id="543639"/>
    <lineage>
        <taxon>Eukaryota</taxon>
        <taxon>Metazoa</taxon>
        <taxon>Ecdysozoa</taxon>
        <taxon>Arthropoda</taxon>
        <taxon>Chelicerata</taxon>
        <taxon>Arachnida</taxon>
        <taxon>Acari</taxon>
        <taxon>Parasitiformes</taxon>
        <taxon>Ixodida</taxon>
        <taxon>Ixodoidea</taxon>
        <taxon>Ixodidae</taxon>
        <taxon>Rhipicephalinae</taxon>
        <taxon>Dermacentor</taxon>
    </lineage>
</organism>
<dbReference type="Proteomes" id="UP000821865">
    <property type="component" value="Chromosome 9"/>
</dbReference>